<dbReference type="SMART" id="SM00342">
    <property type="entry name" value="HTH_ARAC"/>
    <property type="match status" value="1"/>
</dbReference>
<dbReference type="AlphaFoldDB" id="A0A1I5KY56"/>
<keyword evidence="6" id="KW-1185">Reference proteome</keyword>
<dbReference type="Pfam" id="PF12625">
    <property type="entry name" value="Arabinose_bd"/>
    <property type="match status" value="1"/>
</dbReference>
<feature type="domain" description="HTH araC/xylS-type" evidence="4">
    <location>
        <begin position="275"/>
        <end position="373"/>
    </location>
</feature>
<evidence type="ECO:0000313" key="6">
    <source>
        <dbReference type="Proteomes" id="UP000198727"/>
    </source>
</evidence>
<dbReference type="EMBL" id="FOWW01000001">
    <property type="protein sequence ID" value="SFO89832.1"/>
    <property type="molecule type" value="Genomic_DNA"/>
</dbReference>
<reference evidence="6" key="1">
    <citation type="submission" date="2016-10" db="EMBL/GenBank/DDBJ databases">
        <authorList>
            <person name="Varghese N."/>
            <person name="Submissions S."/>
        </authorList>
    </citation>
    <scope>NUCLEOTIDE SEQUENCE [LARGE SCALE GENOMIC DNA]</scope>
    <source>
        <strain evidence="6">CGMCC 4.5579</strain>
    </source>
</reference>
<dbReference type="PANTHER" id="PTHR47894">
    <property type="entry name" value="HTH-TYPE TRANSCRIPTIONAL REGULATOR GADX"/>
    <property type="match status" value="1"/>
</dbReference>
<protein>
    <submittedName>
        <fullName evidence="5">AraC-type DNA-binding protein</fullName>
    </submittedName>
</protein>
<accession>A0A1I5KY56</accession>
<dbReference type="Gene3D" id="1.10.10.60">
    <property type="entry name" value="Homeodomain-like"/>
    <property type="match status" value="1"/>
</dbReference>
<dbReference type="GO" id="GO:0000976">
    <property type="term" value="F:transcription cis-regulatory region binding"/>
    <property type="evidence" value="ECO:0007669"/>
    <property type="project" value="TreeGrafter"/>
</dbReference>
<dbReference type="InterPro" id="IPR009057">
    <property type="entry name" value="Homeodomain-like_sf"/>
</dbReference>
<name>A0A1I5KY56_9PSEU</name>
<dbReference type="Proteomes" id="UP000198727">
    <property type="component" value="Unassembled WGS sequence"/>
</dbReference>
<evidence type="ECO:0000256" key="1">
    <source>
        <dbReference type="ARBA" id="ARBA00023015"/>
    </source>
</evidence>
<keyword evidence="3" id="KW-0804">Transcription</keyword>
<gene>
    <name evidence="5" type="ORF">SAMN05421810_101329</name>
</gene>
<sequence length="377" mass="41273">MCATKGHVYSFRYLRSYPTVSKIRRHPTSAWTRGAGTALRTVPAHYVEAALLGARRAGHDGVALLARAGIAPTGSAGSAGSAVHGRVSVCQFTRLVRVLLEVLDDEFLGRTTQKVPRGAFAVMCESAVHADDLAHALRRMCRFYRLLPGAPPMRLRPEQDTLRFECAIAPESDPDRFLSESMLRLTHHFASWLIGRRTAVRLATFPYPPPAHAGDYPIVFGCPARFCAGTLALVFSPAALPAPIVRDEHSLERFLRCTPSPLLCGRDEDITSVADQVRGILERSLDGEVATPGEVARRLRVSQQTLRRRLAREKTSFAEIRDALFRDIAISTLAAGTGSVSYLAERLGFSEPSAFRRAFKRWTGSSPSAFHPGKLAG</sequence>
<dbReference type="InterPro" id="IPR032687">
    <property type="entry name" value="AraC-type_N"/>
</dbReference>
<dbReference type="InterPro" id="IPR018060">
    <property type="entry name" value="HTH_AraC"/>
</dbReference>
<dbReference type="STRING" id="587909.SAMN05421810_101329"/>
<dbReference type="SUPFAM" id="SSF46689">
    <property type="entry name" value="Homeodomain-like"/>
    <property type="match status" value="1"/>
</dbReference>
<keyword evidence="1" id="KW-0805">Transcription regulation</keyword>
<keyword evidence="2 5" id="KW-0238">DNA-binding</keyword>
<evidence type="ECO:0000259" key="4">
    <source>
        <dbReference type="PROSITE" id="PS01124"/>
    </source>
</evidence>
<dbReference type="Pfam" id="PF12833">
    <property type="entry name" value="HTH_18"/>
    <property type="match status" value="1"/>
</dbReference>
<proteinExistence type="predicted"/>
<evidence type="ECO:0000256" key="3">
    <source>
        <dbReference type="ARBA" id="ARBA00023163"/>
    </source>
</evidence>
<evidence type="ECO:0000313" key="5">
    <source>
        <dbReference type="EMBL" id="SFO89832.1"/>
    </source>
</evidence>
<evidence type="ECO:0000256" key="2">
    <source>
        <dbReference type="ARBA" id="ARBA00023125"/>
    </source>
</evidence>
<dbReference type="PANTHER" id="PTHR47894:SF1">
    <property type="entry name" value="HTH-TYPE TRANSCRIPTIONAL REGULATOR VQSM"/>
    <property type="match status" value="1"/>
</dbReference>
<organism evidence="5 6">
    <name type="scientific">Amycolatopsis arida</name>
    <dbReference type="NCBI Taxonomy" id="587909"/>
    <lineage>
        <taxon>Bacteria</taxon>
        <taxon>Bacillati</taxon>
        <taxon>Actinomycetota</taxon>
        <taxon>Actinomycetes</taxon>
        <taxon>Pseudonocardiales</taxon>
        <taxon>Pseudonocardiaceae</taxon>
        <taxon>Amycolatopsis</taxon>
    </lineage>
</organism>
<dbReference type="PROSITE" id="PS01124">
    <property type="entry name" value="HTH_ARAC_FAMILY_2"/>
    <property type="match status" value="1"/>
</dbReference>
<dbReference type="GO" id="GO:0005829">
    <property type="term" value="C:cytosol"/>
    <property type="evidence" value="ECO:0007669"/>
    <property type="project" value="TreeGrafter"/>
</dbReference>
<dbReference type="GO" id="GO:0003700">
    <property type="term" value="F:DNA-binding transcription factor activity"/>
    <property type="evidence" value="ECO:0007669"/>
    <property type="project" value="InterPro"/>
</dbReference>